<dbReference type="GO" id="GO:0046872">
    <property type="term" value="F:metal ion binding"/>
    <property type="evidence" value="ECO:0007669"/>
    <property type="project" value="UniProtKB-KW"/>
</dbReference>
<keyword evidence="9" id="KW-0460">Magnesium</keyword>
<comment type="catalytic activity">
    <reaction evidence="12">
        <text>O-phospho-L-seryl-[protein] + H2O = L-seryl-[protein] + phosphate</text>
        <dbReference type="Rhea" id="RHEA:20629"/>
        <dbReference type="Rhea" id="RHEA-COMP:9863"/>
        <dbReference type="Rhea" id="RHEA-COMP:11604"/>
        <dbReference type="ChEBI" id="CHEBI:15377"/>
        <dbReference type="ChEBI" id="CHEBI:29999"/>
        <dbReference type="ChEBI" id="CHEBI:43474"/>
        <dbReference type="ChEBI" id="CHEBI:83421"/>
        <dbReference type="EC" id="3.1.3.16"/>
    </reaction>
</comment>
<evidence type="ECO:0000256" key="16">
    <source>
        <dbReference type="SAM" id="MobiDB-lite"/>
    </source>
</evidence>
<name>A0A7W7IIR4_9ACTN</name>
<dbReference type="EMBL" id="BAAAHD010000005">
    <property type="protein sequence ID" value="GAA0547977.1"/>
    <property type="molecule type" value="Genomic_DNA"/>
</dbReference>
<keyword evidence="22" id="KW-1185">Reference proteome</keyword>
<keyword evidence="8" id="KW-0067">ATP-binding</keyword>
<dbReference type="InterPro" id="IPR001932">
    <property type="entry name" value="PPM-type_phosphatase-like_dom"/>
</dbReference>
<evidence type="ECO:0000256" key="2">
    <source>
        <dbReference type="ARBA" id="ARBA00022553"/>
    </source>
</evidence>
<dbReference type="Proteomes" id="UP000549343">
    <property type="component" value="Unassembled WGS sequence"/>
</dbReference>
<dbReference type="InterPro" id="IPR036890">
    <property type="entry name" value="HATPase_C_sf"/>
</dbReference>
<feature type="region of interest" description="Disordered" evidence="16">
    <location>
        <begin position="211"/>
        <end position="269"/>
    </location>
</feature>
<keyword evidence="10" id="KW-0904">Protein phosphatase</keyword>
<dbReference type="FunFam" id="3.30.450.40:FF:000035">
    <property type="entry name" value="PAS sensor protein"/>
    <property type="match status" value="1"/>
</dbReference>
<proteinExistence type="predicted"/>
<evidence type="ECO:0000259" key="18">
    <source>
        <dbReference type="SMART" id="SM00331"/>
    </source>
</evidence>
<dbReference type="GO" id="GO:0016301">
    <property type="term" value="F:kinase activity"/>
    <property type="evidence" value="ECO:0007669"/>
    <property type="project" value="UniProtKB-KW"/>
</dbReference>
<dbReference type="InterPro" id="IPR036457">
    <property type="entry name" value="PPM-type-like_dom_sf"/>
</dbReference>
<dbReference type="EMBL" id="JACHMV010000001">
    <property type="protein sequence ID" value="MBB4777864.1"/>
    <property type="molecule type" value="Genomic_DNA"/>
</dbReference>
<evidence type="ECO:0000256" key="14">
    <source>
        <dbReference type="ARBA" id="ARBA00075117"/>
    </source>
</evidence>
<dbReference type="InterPro" id="IPR029016">
    <property type="entry name" value="GAF-like_dom_sf"/>
</dbReference>
<evidence type="ECO:0000313" key="20">
    <source>
        <dbReference type="EMBL" id="MBB4777864.1"/>
    </source>
</evidence>
<organism evidence="20 21">
    <name type="scientific">Actinomadura livida</name>
    <dbReference type="NCBI Taxonomy" id="79909"/>
    <lineage>
        <taxon>Bacteria</taxon>
        <taxon>Bacillati</taxon>
        <taxon>Actinomycetota</taxon>
        <taxon>Actinomycetes</taxon>
        <taxon>Streptosporangiales</taxon>
        <taxon>Thermomonosporaceae</taxon>
        <taxon>Actinomadura</taxon>
    </lineage>
</organism>
<reference evidence="20 21" key="2">
    <citation type="submission" date="2020-08" db="EMBL/GenBank/DDBJ databases">
        <title>Sequencing the genomes of 1000 actinobacteria strains.</title>
        <authorList>
            <person name="Klenk H.-P."/>
        </authorList>
    </citation>
    <scope>NUCLEOTIDE SEQUENCE [LARGE SCALE GENOMIC DNA]</scope>
    <source>
        <strain evidence="20 21">DSM 44772</strain>
    </source>
</reference>
<evidence type="ECO:0000313" key="19">
    <source>
        <dbReference type="EMBL" id="GAA0547977.1"/>
    </source>
</evidence>
<sequence>MVIDELLGMAWMTAITLNGRGRISHWDDTAAGLFGVGRLQAVGRPPASLLRLPREHRGAFEPGVFGHVWCGSCTLPRVDNGVLTEVGWWVYPIDTDPGGHDTRVLALAADLRRLREEGPGIVVGDLPVAGPDAGARRAPGTRLLRVEPALATPAGPGTAPFAAPFTARLADLLPALDPGAAERIALQVLRLGCPAVSLGLTVRLPIIPHAEGPAAPAPPRPAAPGRQGPRARSRQVATAARTGRRRPARATRPAAPRTPGPARSDGWESTAMREPLAYLSEAGQQIGGTLDHLQAARKLAEVLVPRLADFAAVELLERVVADSAPPAAEVDEATQMRRVAVVHNDEHGRWDDLVPEGESLLLASGAPFVQAMRTGRPVHIPHVGPAQAAEIAASFGGRDLRPLFAGRALMIVPLIARGRVLGTFKLLRKADRPGFGDLDLAMVDELARRAALCIDNGRLYRREVQVAEELQHSMLPDDPPDVAGARVRYRYRPAEQAINVGGDWFDAIPLPGCRLGIVVGDVMGHGLTSAAIMGQMRTAVRTLAAEDMRPARLLRQLDGLARRLGEDYLATCLYAVYDPVERRCTLANAGHIPPVLVSAYGDSRILGVPSGVPIGVGGEAFETVEVAVEDGSQLVLCTDGLLERRDRDLDQGLELMRSRLAGAPPDLDGTCDSLLDTLAAPTPADDIAIVAVGFDGIPKDDVAAWERLDPRPSTVPWVRAQVAARLADWDLGTLTDTVELLVSELVTNALVHGAGTIGLRLIKGGTLLCEVYDDGADLPRLRHAEATDESGRGLQLVSHLAARWGTHRAEPGKVVWFEHLLPGRRPPR</sequence>
<feature type="domain" description="PPM-type phosphatase" evidence="18">
    <location>
        <begin position="482"/>
        <end position="694"/>
    </location>
</feature>
<evidence type="ECO:0000256" key="8">
    <source>
        <dbReference type="ARBA" id="ARBA00022840"/>
    </source>
</evidence>
<feature type="compositionally biased region" description="Low complexity" evidence="16">
    <location>
        <begin position="250"/>
        <end position="263"/>
    </location>
</feature>
<dbReference type="PANTHER" id="PTHR43156">
    <property type="entry name" value="STAGE II SPORULATION PROTEIN E-RELATED"/>
    <property type="match status" value="1"/>
</dbReference>
<evidence type="ECO:0000256" key="10">
    <source>
        <dbReference type="ARBA" id="ARBA00022912"/>
    </source>
</evidence>
<evidence type="ECO:0000256" key="12">
    <source>
        <dbReference type="ARBA" id="ARBA00047761"/>
    </source>
</evidence>
<dbReference type="EC" id="3.1.3.16" evidence="1"/>
<dbReference type="InterPro" id="IPR003594">
    <property type="entry name" value="HATPase_dom"/>
</dbReference>
<dbReference type="RefSeq" id="WP_184888600.1">
    <property type="nucleotide sequence ID" value="NZ_BAAAHD010000005.1"/>
</dbReference>
<dbReference type="SUPFAM" id="SSF55874">
    <property type="entry name" value="ATPase domain of HSP90 chaperone/DNA topoisomerase II/histidine kinase"/>
    <property type="match status" value="1"/>
</dbReference>
<reference evidence="19" key="3">
    <citation type="submission" date="2023-12" db="EMBL/GenBank/DDBJ databases">
        <authorList>
            <person name="Sun Q."/>
            <person name="Inoue M."/>
        </authorList>
    </citation>
    <scope>NUCLEOTIDE SEQUENCE</scope>
    <source>
        <strain evidence="19">JCM 10667</strain>
    </source>
</reference>
<dbReference type="Pfam" id="PF01590">
    <property type="entry name" value="GAF"/>
    <property type="match status" value="1"/>
</dbReference>
<gene>
    <name evidence="20" type="ORF">F4557_006282</name>
    <name evidence="19" type="ORF">GCM10009546_07450</name>
</gene>
<dbReference type="Gene3D" id="3.30.450.40">
    <property type="match status" value="1"/>
</dbReference>
<dbReference type="AlphaFoldDB" id="A0A7W7IIR4"/>
<dbReference type="FunFam" id="3.30.565.10:FF:000028">
    <property type="entry name" value="PAS sensor protein"/>
    <property type="match status" value="1"/>
</dbReference>
<dbReference type="Gene3D" id="3.60.40.10">
    <property type="entry name" value="PPM-type phosphatase domain"/>
    <property type="match status" value="1"/>
</dbReference>
<evidence type="ECO:0000256" key="3">
    <source>
        <dbReference type="ARBA" id="ARBA00022679"/>
    </source>
</evidence>
<evidence type="ECO:0000256" key="11">
    <source>
        <dbReference type="ARBA" id="ARBA00023211"/>
    </source>
</evidence>
<evidence type="ECO:0000256" key="15">
    <source>
        <dbReference type="ARBA" id="ARBA00081350"/>
    </source>
</evidence>
<evidence type="ECO:0000256" key="6">
    <source>
        <dbReference type="ARBA" id="ARBA00022777"/>
    </source>
</evidence>
<dbReference type="Pfam" id="PF07228">
    <property type="entry name" value="SpoIIE"/>
    <property type="match status" value="1"/>
</dbReference>
<dbReference type="FunFam" id="3.60.40.10:FF:000005">
    <property type="entry name" value="Serine/threonine protein phosphatase"/>
    <property type="match status" value="1"/>
</dbReference>
<feature type="domain" description="GAF" evidence="17">
    <location>
        <begin position="311"/>
        <end position="464"/>
    </location>
</feature>
<dbReference type="GO" id="GO:0005524">
    <property type="term" value="F:ATP binding"/>
    <property type="evidence" value="ECO:0007669"/>
    <property type="project" value="UniProtKB-KW"/>
</dbReference>
<evidence type="ECO:0000259" key="17">
    <source>
        <dbReference type="SMART" id="SM00065"/>
    </source>
</evidence>
<dbReference type="InterPro" id="IPR052016">
    <property type="entry name" value="Bact_Sigma-Reg"/>
</dbReference>
<dbReference type="SMART" id="SM00065">
    <property type="entry name" value="GAF"/>
    <property type="match status" value="1"/>
</dbReference>
<dbReference type="SMART" id="SM00331">
    <property type="entry name" value="PP2C_SIG"/>
    <property type="match status" value="1"/>
</dbReference>
<evidence type="ECO:0000256" key="4">
    <source>
        <dbReference type="ARBA" id="ARBA00022723"/>
    </source>
</evidence>
<comment type="caution">
    <text evidence="20">The sequence shown here is derived from an EMBL/GenBank/DDBJ whole genome shotgun (WGS) entry which is preliminary data.</text>
</comment>
<comment type="function">
    <text evidence="13">Primarily acts as an independent SigF regulator that is sensitive to the osmosensory signal, mediating the cross talk of PknD with the SigF regulon. Possesses both phosphatase and kinase activities. The kinase domain functions as a classic anti-sigma factor-like kinase to phosphorylate the anti-anti-sigma factor domain at the canonical regulatory site, and the phosphatase domain antagonizes this activity.</text>
</comment>
<reference evidence="19 22" key="1">
    <citation type="journal article" date="2019" name="Int. J. Syst. Evol. Microbiol.">
        <title>The Global Catalogue of Microorganisms (GCM) 10K type strain sequencing project: providing services to taxonomists for standard genome sequencing and annotation.</title>
        <authorList>
            <consortium name="The Broad Institute Genomics Platform"/>
            <consortium name="The Broad Institute Genome Sequencing Center for Infectious Disease"/>
            <person name="Wu L."/>
            <person name="Ma J."/>
        </authorList>
    </citation>
    <scope>NUCLEOTIDE SEQUENCE [LARGE SCALE GENOMIC DNA]</scope>
    <source>
        <strain evidence="19 22">JCM 10667</strain>
    </source>
</reference>
<dbReference type="Gene3D" id="3.30.565.10">
    <property type="entry name" value="Histidine kinase-like ATPase, C-terminal domain"/>
    <property type="match status" value="1"/>
</dbReference>
<keyword evidence="2" id="KW-0597">Phosphoprotein</keyword>
<protein>
    <recommendedName>
        <fullName evidence="1">protein-serine/threonine phosphatase</fullName>
        <ecNumber evidence="1">3.1.3.16</ecNumber>
    </recommendedName>
    <alternativeName>
        <fullName evidence="15">Protein-serine/threonine phosphatase</fullName>
    </alternativeName>
    <alternativeName>
        <fullName evidence="14">Serine/threonine-protein kinase</fullName>
    </alternativeName>
</protein>
<keyword evidence="5" id="KW-0547">Nucleotide-binding</keyword>
<dbReference type="SUPFAM" id="SSF81606">
    <property type="entry name" value="PP2C-like"/>
    <property type="match status" value="1"/>
</dbReference>
<keyword evidence="7" id="KW-0378">Hydrolase</keyword>
<dbReference type="InterPro" id="IPR003018">
    <property type="entry name" value="GAF"/>
</dbReference>
<evidence type="ECO:0000313" key="22">
    <source>
        <dbReference type="Proteomes" id="UP001501427"/>
    </source>
</evidence>
<dbReference type="SUPFAM" id="SSF55781">
    <property type="entry name" value="GAF domain-like"/>
    <property type="match status" value="1"/>
</dbReference>
<keyword evidence="6" id="KW-0418">Kinase</keyword>
<dbReference type="CDD" id="cd16936">
    <property type="entry name" value="HATPase_RsbW-like"/>
    <property type="match status" value="1"/>
</dbReference>
<dbReference type="Proteomes" id="UP001501427">
    <property type="component" value="Unassembled WGS sequence"/>
</dbReference>
<keyword evidence="4" id="KW-0479">Metal-binding</keyword>
<evidence type="ECO:0000313" key="21">
    <source>
        <dbReference type="Proteomes" id="UP000549343"/>
    </source>
</evidence>
<keyword evidence="3" id="KW-0808">Transferase</keyword>
<keyword evidence="11" id="KW-0464">Manganese</keyword>
<dbReference type="Pfam" id="PF13581">
    <property type="entry name" value="HATPase_c_2"/>
    <property type="match status" value="1"/>
</dbReference>
<dbReference type="PANTHER" id="PTHR43156:SF2">
    <property type="entry name" value="STAGE II SPORULATION PROTEIN E"/>
    <property type="match status" value="1"/>
</dbReference>
<evidence type="ECO:0000256" key="7">
    <source>
        <dbReference type="ARBA" id="ARBA00022801"/>
    </source>
</evidence>
<evidence type="ECO:0000256" key="9">
    <source>
        <dbReference type="ARBA" id="ARBA00022842"/>
    </source>
</evidence>
<evidence type="ECO:0000256" key="13">
    <source>
        <dbReference type="ARBA" id="ARBA00056274"/>
    </source>
</evidence>
<evidence type="ECO:0000256" key="1">
    <source>
        <dbReference type="ARBA" id="ARBA00013081"/>
    </source>
</evidence>
<dbReference type="GO" id="GO:0004722">
    <property type="term" value="F:protein serine/threonine phosphatase activity"/>
    <property type="evidence" value="ECO:0007669"/>
    <property type="project" value="UniProtKB-EC"/>
</dbReference>
<accession>A0A7W7IIR4</accession>
<evidence type="ECO:0000256" key="5">
    <source>
        <dbReference type="ARBA" id="ARBA00022741"/>
    </source>
</evidence>